<dbReference type="Gene3D" id="3.40.50.720">
    <property type="entry name" value="NAD(P)-binding Rossmann-like Domain"/>
    <property type="match status" value="1"/>
</dbReference>
<dbReference type="EMBL" id="MBAD02001937">
    <property type="protein sequence ID" value="RLN50988.1"/>
    <property type="molecule type" value="Genomic_DNA"/>
</dbReference>
<evidence type="ECO:0000313" key="4">
    <source>
        <dbReference type="EMBL" id="RLN57869.1"/>
    </source>
</evidence>
<reference evidence="5 6" key="1">
    <citation type="submission" date="2018-07" db="EMBL/GenBank/DDBJ databases">
        <title>Genome sequencing of oomycete isolates from Chile give support for New Zealand origin for Phytophthora kernoviae and make available the first Nothophytophthora sp. genome.</title>
        <authorList>
            <person name="Studholme D.J."/>
            <person name="Sanfuentes E."/>
            <person name="Panda P."/>
            <person name="Hill R."/>
            <person name="Sambles C."/>
            <person name="Grant M."/>
            <person name="Williams N.M."/>
            <person name="Mcdougal R.L."/>
        </authorList>
    </citation>
    <scope>NUCLEOTIDE SEQUENCE [LARGE SCALE GENOMIC DNA]</scope>
    <source>
        <strain evidence="4">Chile6</strain>
        <strain evidence="3">Chile7</strain>
    </source>
</reference>
<accession>A0A3F2RIS0</accession>
<evidence type="ECO:0000256" key="2">
    <source>
        <dbReference type="SAM" id="Phobius"/>
    </source>
</evidence>
<keyword evidence="2" id="KW-1133">Transmembrane helix</keyword>
<evidence type="ECO:0000313" key="6">
    <source>
        <dbReference type="Proteomes" id="UP000284657"/>
    </source>
</evidence>
<evidence type="ECO:0000313" key="3">
    <source>
        <dbReference type="EMBL" id="RLN50988.1"/>
    </source>
</evidence>
<evidence type="ECO:0000256" key="1">
    <source>
        <dbReference type="ARBA" id="ARBA00023002"/>
    </source>
</evidence>
<dbReference type="SUPFAM" id="SSF51735">
    <property type="entry name" value="NAD(P)-binding Rossmann-fold domains"/>
    <property type="match status" value="1"/>
</dbReference>
<gene>
    <name evidence="3" type="ORF">BBJ29_009219</name>
    <name evidence="4" type="ORF">BBP00_00007301</name>
</gene>
<protein>
    <submittedName>
        <fullName evidence="4">Uncharacterized protein</fullName>
    </submittedName>
</protein>
<dbReference type="PANTHER" id="PTHR47534">
    <property type="entry name" value="YALI0E05731P"/>
    <property type="match status" value="1"/>
</dbReference>
<keyword evidence="2" id="KW-0472">Membrane</keyword>
<evidence type="ECO:0000313" key="5">
    <source>
        <dbReference type="Proteomes" id="UP000277300"/>
    </source>
</evidence>
<dbReference type="Proteomes" id="UP000284657">
    <property type="component" value="Unassembled WGS sequence"/>
</dbReference>
<proteinExistence type="predicted"/>
<name>A0A3F2RIS0_9STRA</name>
<dbReference type="EMBL" id="MBDO02000289">
    <property type="protein sequence ID" value="RLN57869.1"/>
    <property type="molecule type" value="Genomic_DNA"/>
</dbReference>
<dbReference type="InterPro" id="IPR052228">
    <property type="entry name" value="Sec_Metab_Biosynth_Oxidored"/>
</dbReference>
<dbReference type="AlphaFoldDB" id="A0A3F2RIS0"/>
<comment type="caution">
    <text evidence="4">The sequence shown here is derived from an EMBL/GenBank/DDBJ whole genome shotgun (WGS) entry which is preliminary data.</text>
</comment>
<keyword evidence="2" id="KW-0812">Transmembrane</keyword>
<dbReference type="InterPro" id="IPR036291">
    <property type="entry name" value="NAD(P)-bd_dom_sf"/>
</dbReference>
<dbReference type="PANTHER" id="PTHR47534:SF3">
    <property type="entry name" value="ALCOHOL DEHYDROGENASE-LIKE C-TERMINAL DOMAIN-CONTAINING PROTEIN"/>
    <property type="match status" value="1"/>
</dbReference>
<sequence>MVSSSKHVLVVGASSGIGLGIAKELALIVAKLTLCSRSHPVEVLETNKTNKTINPSVEVVREKLDVSLLHEIRNFTTKYLLILLTFLVVSVARFMLVHDMLEGLNRPGVRVLNVLAGGIGGAIDVDDLDLKHTYSTKRSLSMPPRLPSCMGTRHAPESCSNYMVSGLLNGDYATGWYLLNRNAEVVSKTQYHTEELKDIVWKHTLKTTNDIIKQ</sequence>
<dbReference type="GO" id="GO:0016491">
    <property type="term" value="F:oxidoreductase activity"/>
    <property type="evidence" value="ECO:0007669"/>
    <property type="project" value="UniProtKB-KW"/>
</dbReference>
<feature type="transmembrane region" description="Helical" evidence="2">
    <location>
        <begin position="79"/>
        <end position="96"/>
    </location>
</feature>
<dbReference type="OrthoDB" id="2898509at2759"/>
<dbReference type="Proteomes" id="UP000277300">
    <property type="component" value="Unassembled WGS sequence"/>
</dbReference>
<keyword evidence="1" id="KW-0560">Oxidoreductase</keyword>
<organism evidence="4 5">
    <name type="scientific">Phytophthora kernoviae</name>
    <dbReference type="NCBI Taxonomy" id="325452"/>
    <lineage>
        <taxon>Eukaryota</taxon>
        <taxon>Sar</taxon>
        <taxon>Stramenopiles</taxon>
        <taxon>Oomycota</taxon>
        <taxon>Peronosporomycetes</taxon>
        <taxon>Peronosporales</taxon>
        <taxon>Peronosporaceae</taxon>
        <taxon>Phytophthora</taxon>
    </lineage>
</organism>